<comment type="caution">
    <text evidence="1">The sequence shown here is derived from an EMBL/GenBank/DDBJ whole genome shotgun (WGS) entry which is preliminary data.</text>
</comment>
<keyword evidence="2" id="KW-1185">Reference proteome</keyword>
<accession>A0A7J6CU10</accession>
<dbReference type="Proteomes" id="UP000579812">
    <property type="component" value="Unassembled WGS sequence"/>
</dbReference>
<dbReference type="EMBL" id="JAAMOB010000007">
    <property type="protein sequence ID" value="KAF4110750.1"/>
    <property type="molecule type" value="Genomic_DNA"/>
</dbReference>
<gene>
    <name evidence="1" type="ORF">G5714_007781</name>
</gene>
<evidence type="ECO:0000313" key="2">
    <source>
        <dbReference type="Proteomes" id="UP000579812"/>
    </source>
</evidence>
<evidence type="ECO:0000313" key="1">
    <source>
        <dbReference type="EMBL" id="KAF4110750.1"/>
    </source>
</evidence>
<dbReference type="AlphaFoldDB" id="A0A7J6CU10"/>
<proteinExistence type="predicted"/>
<organism evidence="1 2">
    <name type="scientific">Onychostoma macrolepis</name>
    <dbReference type="NCBI Taxonomy" id="369639"/>
    <lineage>
        <taxon>Eukaryota</taxon>
        <taxon>Metazoa</taxon>
        <taxon>Chordata</taxon>
        <taxon>Craniata</taxon>
        <taxon>Vertebrata</taxon>
        <taxon>Euteleostomi</taxon>
        <taxon>Actinopterygii</taxon>
        <taxon>Neopterygii</taxon>
        <taxon>Teleostei</taxon>
        <taxon>Ostariophysi</taxon>
        <taxon>Cypriniformes</taxon>
        <taxon>Cyprinidae</taxon>
        <taxon>Acrossocheilinae</taxon>
        <taxon>Onychostoma</taxon>
    </lineage>
</organism>
<protein>
    <submittedName>
        <fullName evidence="1">Uncharacterized protein</fullName>
    </submittedName>
</protein>
<name>A0A7J6CU10_9TELE</name>
<sequence length="100" mass="11817">MAVHQRLPSNLTELERICKEEWQRIPKSRKHLYTSLKKKPQITEDPCLHCSQMALQQLKVFKGLVEEPCFLKLKEEDQEKVLLQLSQSETDDDRQLAKEL</sequence>
<reference evidence="1 2" key="1">
    <citation type="submission" date="2020-04" db="EMBL/GenBank/DDBJ databases">
        <title>Chromosome-level genome assembly of a cyprinid fish Onychostoma macrolepis by integration of Nanopore Sequencing, Bionano and Hi-C technology.</title>
        <authorList>
            <person name="Wang D."/>
        </authorList>
    </citation>
    <scope>NUCLEOTIDE SEQUENCE [LARGE SCALE GENOMIC DNA]</scope>
    <source>
        <strain evidence="1">SWU-2019</strain>
        <tissue evidence="1">Muscle</tissue>
    </source>
</reference>